<dbReference type="GO" id="GO:0043565">
    <property type="term" value="F:sequence-specific DNA binding"/>
    <property type="evidence" value="ECO:0007669"/>
    <property type="project" value="TreeGrafter"/>
</dbReference>
<dbReference type="OrthoDB" id="123207at2759"/>
<feature type="domain" description="PiggyBac transposable element-derived protein" evidence="2">
    <location>
        <begin position="66"/>
        <end position="149"/>
    </location>
</feature>
<reference evidence="3" key="1">
    <citation type="submission" date="2021-05" db="EMBL/GenBank/DDBJ databases">
        <authorList>
            <person name="Tigano A."/>
        </authorList>
    </citation>
    <scope>NUCLEOTIDE SEQUENCE</scope>
</reference>
<name>A0A8S4C0D3_9TELE</name>
<evidence type="ECO:0000256" key="1">
    <source>
        <dbReference type="SAM" id="Phobius"/>
    </source>
</evidence>
<dbReference type="Pfam" id="PF13843">
    <property type="entry name" value="DDE_Tnp_1_7"/>
    <property type="match status" value="1"/>
</dbReference>
<accession>A0A8S4C0D3</accession>
<organism evidence="3 4">
    <name type="scientific">Menidia menidia</name>
    <name type="common">Atlantic silverside</name>
    <dbReference type="NCBI Taxonomy" id="238744"/>
    <lineage>
        <taxon>Eukaryota</taxon>
        <taxon>Metazoa</taxon>
        <taxon>Chordata</taxon>
        <taxon>Craniata</taxon>
        <taxon>Vertebrata</taxon>
        <taxon>Euteleostomi</taxon>
        <taxon>Actinopterygii</taxon>
        <taxon>Neopterygii</taxon>
        <taxon>Teleostei</taxon>
        <taxon>Neoteleostei</taxon>
        <taxon>Acanthomorphata</taxon>
        <taxon>Ovalentaria</taxon>
        <taxon>Atherinomorphae</taxon>
        <taxon>Atheriniformes</taxon>
        <taxon>Atherinopsidae</taxon>
        <taxon>Menidiinae</taxon>
        <taxon>Menidia</taxon>
    </lineage>
</organism>
<evidence type="ECO:0000313" key="4">
    <source>
        <dbReference type="Proteomes" id="UP000677803"/>
    </source>
</evidence>
<keyword evidence="1" id="KW-1133">Transmembrane helix</keyword>
<evidence type="ECO:0000259" key="2">
    <source>
        <dbReference type="Pfam" id="PF13843"/>
    </source>
</evidence>
<evidence type="ECO:0000313" key="3">
    <source>
        <dbReference type="EMBL" id="CAG6021956.1"/>
    </source>
</evidence>
<dbReference type="Proteomes" id="UP000677803">
    <property type="component" value="Unassembled WGS sequence"/>
</dbReference>
<keyword evidence="1" id="KW-0472">Membrane</keyword>
<proteinExistence type="predicted"/>
<feature type="transmembrane region" description="Helical" evidence="1">
    <location>
        <begin position="133"/>
        <end position="152"/>
    </location>
</feature>
<sequence length="160" mass="17694">MVLYHGKTTLEAHDVPLKPEQEGLGATSRIVSVLASTMSFPTTTAIYAYNFFTSLELVRDDGILAVSGKDNKTVILLSTDMGVGPMSTVIRYCSESKKREPVSCPAVIRSYNANLGGIDKSHQVLPMKSKRRYLGLFAYVIDVSLTNAWVVYKPLKDFRL</sequence>
<dbReference type="InterPro" id="IPR029526">
    <property type="entry name" value="PGBD"/>
</dbReference>
<keyword evidence="4" id="KW-1185">Reference proteome</keyword>
<dbReference type="PANTHER" id="PTHR47055:SF3">
    <property type="entry name" value="PHORBOL-ESTER_DAG-TYPE DOMAIN-CONTAINING PROTEIN"/>
    <property type="match status" value="1"/>
</dbReference>
<dbReference type="AlphaFoldDB" id="A0A8S4C0D3"/>
<gene>
    <name evidence="3" type="ORF">MMEN_LOCUS22132</name>
</gene>
<dbReference type="PANTHER" id="PTHR47055">
    <property type="entry name" value="DDE_TNP_1_7 DOMAIN-CONTAINING PROTEIN"/>
    <property type="match status" value="1"/>
</dbReference>
<comment type="caution">
    <text evidence="3">The sequence shown here is derived from an EMBL/GenBank/DDBJ whole genome shotgun (WGS) entry which is preliminary data.</text>
</comment>
<keyword evidence="1" id="KW-0812">Transmembrane</keyword>
<protein>
    <submittedName>
        <fullName evidence="3">(Atlantic silverside) hypothetical protein</fullName>
    </submittedName>
</protein>
<dbReference type="InterPro" id="IPR052638">
    <property type="entry name" value="PiggyBac_TE-derived"/>
</dbReference>
<dbReference type="EMBL" id="CAJRST010041110">
    <property type="protein sequence ID" value="CAG6021956.1"/>
    <property type="molecule type" value="Genomic_DNA"/>
</dbReference>